<feature type="transmembrane region" description="Helical" evidence="5">
    <location>
        <begin position="328"/>
        <end position="350"/>
    </location>
</feature>
<feature type="transmembrane region" description="Helical" evidence="5">
    <location>
        <begin position="128"/>
        <end position="150"/>
    </location>
</feature>
<name>A0ABV4B2X1_9BURK</name>
<protein>
    <submittedName>
        <fullName evidence="6">Oligosaccharide flippase family protein</fullName>
    </submittedName>
</protein>
<feature type="transmembrane region" description="Helical" evidence="5">
    <location>
        <begin position="186"/>
        <end position="210"/>
    </location>
</feature>
<dbReference type="InterPro" id="IPR002797">
    <property type="entry name" value="Polysacc_synth"/>
</dbReference>
<sequence length="424" mass="45991">MKLSGRKTSLLSNFLANALRSNQTFAIFIQVLRVILLSFYLVAGARLLGPAGYGELATTAALTAIGACLVGLGSGIGLVRISSRNIAAFPKVWGECIASHFISSLVVLCIYLACANKFFPELWLSNVLIYIGVAEIIFVPLILAVGYAFMANELYRLGSLIQIFPAVARFLSAIILLMVFDTVSVESFAIVVMLSVLICFAWAFILAYFFLPAPLFPGIKRVYWTGYSVVYASSNLLNNISSEADKIFVYRLTSADQAGIYSAVMRIVVAVATPFGAIIQSKSHYLFSLGDGISSRHIKFLQNYAIIFFIYGAISGIFIFVVSPYVGALLGARFSGAENILAIISLWIPVNGFRQLFGGLLTTADRAWYRSFGDIISTIVFAVSASVLVPICGLEGAIAARLAAEIIGLLVMIIIFFRSKRDSV</sequence>
<dbReference type="EMBL" id="JBGBDC010000005">
    <property type="protein sequence ID" value="MEY2251859.1"/>
    <property type="molecule type" value="Genomic_DNA"/>
</dbReference>
<dbReference type="PANTHER" id="PTHR43424:SF1">
    <property type="entry name" value="LOCUS PUTATIVE PROTEIN 1-RELATED"/>
    <property type="match status" value="1"/>
</dbReference>
<comment type="caution">
    <text evidence="6">The sequence shown here is derived from an EMBL/GenBank/DDBJ whole genome shotgun (WGS) entry which is preliminary data.</text>
</comment>
<evidence type="ECO:0000256" key="5">
    <source>
        <dbReference type="SAM" id="Phobius"/>
    </source>
</evidence>
<feature type="transmembrane region" description="Helical" evidence="5">
    <location>
        <begin position="300"/>
        <end position="322"/>
    </location>
</feature>
<dbReference type="Pfam" id="PF01943">
    <property type="entry name" value="Polysacc_synt"/>
    <property type="match status" value="1"/>
</dbReference>
<evidence type="ECO:0000256" key="1">
    <source>
        <dbReference type="ARBA" id="ARBA00004141"/>
    </source>
</evidence>
<feature type="transmembrane region" description="Helical" evidence="5">
    <location>
        <begin position="92"/>
        <end position="113"/>
    </location>
</feature>
<keyword evidence="4 5" id="KW-0472">Membrane</keyword>
<evidence type="ECO:0000256" key="2">
    <source>
        <dbReference type="ARBA" id="ARBA00022692"/>
    </source>
</evidence>
<keyword evidence="3 5" id="KW-1133">Transmembrane helix</keyword>
<dbReference type="PANTHER" id="PTHR43424">
    <property type="entry name" value="LOCUS PUTATIVE PROTEIN 1-RELATED"/>
    <property type="match status" value="1"/>
</dbReference>
<reference evidence="6 7" key="1">
    <citation type="journal article" date="2016" name="Int. J. Syst. Evol. Microbiol.">
        <title>Description of Comamonas sediminis sp. nov., isolated from lagoon sediments.</title>
        <authorList>
            <person name="Subhash Y."/>
            <person name="Bang J.J."/>
            <person name="You T.H."/>
            <person name="Lee S.S."/>
        </authorList>
    </citation>
    <scope>NUCLEOTIDE SEQUENCE [LARGE SCALE GENOMIC DNA]</scope>
    <source>
        <strain evidence="6 7">JCM 31169</strain>
    </source>
</reference>
<proteinExistence type="predicted"/>
<feature type="transmembrane region" description="Helical" evidence="5">
    <location>
        <begin position="397"/>
        <end position="417"/>
    </location>
</feature>
<dbReference type="Proteomes" id="UP001562178">
    <property type="component" value="Unassembled WGS sequence"/>
</dbReference>
<dbReference type="InterPro" id="IPR052556">
    <property type="entry name" value="PolySynth_Transporter"/>
</dbReference>
<organism evidence="6 7">
    <name type="scientific">Comamonas sediminis</name>
    <dbReference type="NCBI Taxonomy" id="1783360"/>
    <lineage>
        <taxon>Bacteria</taxon>
        <taxon>Pseudomonadati</taxon>
        <taxon>Pseudomonadota</taxon>
        <taxon>Betaproteobacteria</taxon>
        <taxon>Burkholderiales</taxon>
        <taxon>Comamonadaceae</taxon>
        <taxon>Comamonas</taxon>
    </lineage>
</organism>
<evidence type="ECO:0000313" key="6">
    <source>
        <dbReference type="EMBL" id="MEY2251859.1"/>
    </source>
</evidence>
<feature type="transmembrane region" description="Helical" evidence="5">
    <location>
        <begin position="157"/>
        <end position="180"/>
    </location>
</feature>
<evidence type="ECO:0000313" key="7">
    <source>
        <dbReference type="Proteomes" id="UP001562178"/>
    </source>
</evidence>
<accession>A0ABV4B2X1</accession>
<evidence type="ECO:0000256" key="3">
    <source>
        <dbReference type="ARBA" id="ARBA00022989"/>
    </source>
</evidence>
<feature type="transmembrane region" description="Helical" evidence="5">
    <location>
        <begin position="371"/>
        <end position="391"/>
    </location>
</feature>
<feature type="transmembrane region" description="Helical" evidence="5">
    <location>
        <begin position="25"/>
        <end position="48"/>
    </location>
</feature>
<keyword evidence="7" id="KW-1185">Reference proteome</keyword>
<keyword evidence="2 5" id="KW-0812">Transmembrane</keyword>
<gene>
    <name evidence="6" type="ORF">AB7A72_12660</name>
</gene>
<feature type="transmembrane region" description="Helical" evidence="5">
    <location>
        <begin position="60"/>
        <end position="80"/>
    </location>
</feature>
<evidence type="ECO:0000256" key="4">
    <source>
        <dbReference type="ARBA" id="ARBA00023136"/>
    </source>
</evidence>
<comment type="subcellular location">
    <subcellularLocation>
        <location evidence="1">Membrane</location>
        <topology evidence="1">Multi-pass membrane protein</topology>
    </subcellularLocation>
</comment>
<feature type="transmembrane region" description="Helical" evidence="5">
    <location>
        <begin position="260"/>
        <end position="279"/>
    </location>
</feature>